<dbReference type="EMBL" id="AFOJ01000004">
    <property type="protein sequence ID" value="EGM52535.1"/>
    <property type="molecule type" value="Genomic_DNA"/>
</dbReference>
<feature type="compositionally biased region" description="Polar residues" evidence="1">
    <location>
        <begin position="37"/>
        <end position="48"/>
    </location>
</feature>
<proteinExistence type="predicted"/>
<accession>F7QZX3</accession>
<feature type="region of interest" description="Disordered" evidence="1">
    <location>
        <begin position="29"/>
        <end position="48"/>
    </location>
</feature>
<name>F7QZX3_9LACO</name>
<organism evidence="2 3">
    <name type="scientific">Ligilactobacillus ruminis SPM0211</name>
    <dbReference type="NCBI Taxonomy" id="1040964"/>
    <lineage>
        <taxon>Bacteria</taxon>
        <taxon>Bacillati</taxon>
        <taxon>Bacillota</taxon>
        <taxon>Bacilli</taxon>
        <taxon>Lactobacillales</taxon>
        <taxon>Lactobacillaceae</taxon>
        <taxon>Ligilactobacillus</taxon>
    </lineage>
</organism>
<evidence type="ECO:0000256" key="1">
    <source>
        <dbReference type="SAM" id="MobiDB-lite"/>
    </source>
</evidence>
<protein>
    <submittedName>
        <fullName evidence="2">Uncharacterized protein</fullName>
    </submittedName>
</protein>
<dbReference type="AlphaFoldDB" id="F7QZX3"/>
<reference evidence="2 3" key="1">
    <citation type="journal article" date="2011" name="J. Bacteriol.">
        <title>Genome Sequence of Lactobacillus ruminis SPM0211, Isolated from a Fecal Sample from a Healthy Korean.</title>
        <authorList>
            <person name="Lee S."/>
            <person name="Cho Y.J."/>
            <person name="Lee A.H."/>
            <person name="Chun J."/>
            <person name="Ha N.J."/>
            <person name="Ko G."/>
        </authorList>
    </citation>
    <scope>NUCLEOTIDE SEQUENCE [LARGE SCALE GENOMIC DNA]</scope>
    <source>
        <strain evidence="2 3">SPM0211</strain>
    </source>
</reference>
<comment type="caution">
    <text evidence="2">The sequence shown here is derived from an EMBL/GenBank/DDBJ whole genome shotgun (WGS) entry which is preliminary data.</text>
</comment>
<dbReference type="Proteomes" id="UP000002971">
    <property type="component" value="Unassembled WGS sequence"/>
</dbReference>
<evidence type="ECO:0000313" key="2">
    <source>
        <dbReference type="EMBL" id="EGM52535.1"/>
    </source>
</evidence>
<sequence>MDEKQIIIRSVLDDAWEHPFPHPRNRLFDTMADNDGKSSASKCGTGNL</sequence>
<gene>
    <name evidence="2" type="ORF">LRU_00979</name>
</gene>
<evidence type="ECO:0000313" key="3">
    <source>
        <dbReference type="Proteomes" id="UP000002971"/>
    </source>
</evidence>